<dbReference type="GO" id="GO:0009062">
    <property type="term" value="P:fatty acid catabolic process"/>
    <property type="evidence" value="ECO:0007669"/>
    <property type="project" value="TreeGrafter"/>
</dbReference>
<comment type="similarity">
    <text evidence="2">Belongs to the lipin family.</text>
</comment>
<dbReference type="VEuPathDB" id="FungiDB:AMAG_17205"/>
<dbReference type="OMA" id="XIKHESS"/>
<reference evidence="8" key="2">
    <citation type="submission" date="2009-11" db="EMBL/GenBank/DDBJ databases">
        <title>The Genome Sequence of Allomyces macrogynus strain ATCC 38327.</title>
        <authorList>
            <consortium name="The Broad Institute Genome Sequencing Platform"/>
            <person name="Russ C."/>
            <person name="Cuomo C."/>
            <person name="Shea T."/>
            <person name="Young S.K."/>
            <person name="Zeng Q."/>
            <person name="Koehrsen M."/>
            <person name="Haas B."/>
            <person name="Borodovsky M."/>
            <person name="Guigo R."/>
            <person name="Alvarado L."/>
            <person name="Berlin A."/>
            <person name="Borenstein D."/>
            <person name="Chen Z."/>
            <person name="Engels R."/>
            <person name="Freedman E."/>
            <person name="Gellesch M."/>
            <person name="Goldberg J."/>
            <person name="Griggs A."/>
            <person name="Gujja S."/>
            <person name="Heiman D."/>
            <person name="Hepburn T."/>
            <person name="Howarth C."/>
            <person name="Jen D."/>
            <person name="Larson L."/>
            <person name="Lewis B."/>
            <person name="Mehta T."/>
            <person name="Park D."/>
            <person name="Pearson M."/>
            <person name="Roberts A."/>
            <person name="Saif S."/>
            <person name="Shenoy N."/>
            <person name="Sisk P."/>
            <person name="Stolte C."/>
            <person name="Sykes S."/>
            <person name="Walk T."/>
            <person name="White J."/>
            <person name="Yandava C."/>
            <person name="Burger G."/>
            <person name="Gray M.W."/>
            <person name="Holland P.W.H."/>
            <person name="King N."/>
            <person name="Lang F.B.F."/>
            <person name="Roger A.J."/>
            <person name="Ruiz-Trillo I."/>
            <person name="Lander E."/>
            <person name="Nusbaum C."/>
        </authorList>
    </citation>
    <scope>NUCLEOTIDE SEQUENCE [LARGE SCALE GENOMIC DNA]</scope>
    <source>
        <strain evidence="8">ATCC 38327</strain>
    </source>
</reference>
<evidence type="ECO:0000256" key="5">
    <source>
        <dbReference type="SAM" id="MobiDB-lite"/>
    </source>
</evidence>
<accession>A0A0L0TDR3</accession>
<dbReference type="InterPro" id="IPR026058">
    <property type="entry name" value="LIPIN"/>
</dbReference>
<dbReference type="PANTHER" id="PTHR12181">
    <property type="entry name" value="LIPIN"/>
    <property type="match status" value="1"/>
</dbReference>
<feature type="region of interest" description="Disordered" evidence="5">
    <location>
        <begin position="827"/>
        <end position="893"/>
    </location>
</feature>
<dbReference type="STRING" id="578462.A0A0L0TDR3"/>
<evidence type="ECO:0000256" key="1">
    <source>
        <dbReference type="ARBA" id="ARBA00001946"/>
    </source>
</evidence>
<dbReference type="Pfam" id="PF04571">
    <property type="entry name" value="Lipin_N"/>
    <property type="match status" value="1"/>
</dbReference>
<dbReference type="InterPro" id="IPR036412">
    <property type="entry name" value="HAD-like_sf"/>
</dbReference>
<dbReference type="EMBL" id="GG745386">
    <property type="protein sequence ID" value="KNE72988.1"/>
    <property type="molecule type" value="Genomic_DNA"/>
</dbReference>
<dbReference type="PANTHER" id="PTHR12181:SF12">
    <property type="entry name" value="PHOSPHATIDATE PHOSPHATASE"/>
    <property type="match status" value="1"/>
</dbReference>
<evidence type="ECO:0000313" key="8">
    <source>
        <dbReference type="Proteomes" id="UP000054350"/>
    </source>
</evidence>
<evidence type="ECO:0000256" key="2">
    <source>
        <dbReference type="ARBA" id="ARBA00005476"/>
    </source>
</evidence>
<dbReference type="InterPro" id="IPR007651">
    <property type="entry name" value="Lipin_N"/>
</dbReference>
<dbReference type="SUPFAM" id="SSF56784">
    <property type="entry name" value="HAD-like"/>
    <property type="match status" value="1"/>
</dbReference>
<feature type="region of interest" description="Disordered" evidence="5">
    <location>
        <begin position="238"/>
        <end position="269"/>
    </location>
</feature>
<dbReference type="Gene3D" id="3.40.50.1000">
    <property type="entry name" value="HAD superfamily/HAD-like"/>
    <property type="match status" value="1"/>
</dbReference>
<dbReference type="SMART" id="SM00775">
    <property type="entry name" value="LNS2"/>
    <property type="match status" value="1"/>
</dbReference>
<feature type="compositionally biased region" description="Acidic residues" evidence="5">
    <location>
        <begin position="845"/>
        <end position="878"/>
    </location>
</feature>
<evidence type="ECO:0000256" key="4">
    <source>
        <dbReference type="ARBA" id="ARBA00022801"/>
    </source>
</evidence>
<feature type="region of interest" description="Disordered" evidence="5">
    <location>
        <begin position="159"/>
        <end position="223"/>
    </location>
</feature>
<dbReference type="Proteomes" id="UP000054350">
    <property type="component" value="Unassembled WGS sequence"/>
</dbReference>
<dbReference type="InterPro" id="IPR023214">
    <property type="entry name" value="HAD_sf"/>
</dbReference>
<gene>
    <name evidence="7" type="ORF">AMAG_17205</name>
</gene>
<name>A0A0L0TDR3_ALLM3</name>
<dbReference type="Pfam" id="PF16876">
    <property type="entry name" value="Lipin_mid"/>
    <property type="match status" value="1"/>
</dbReference>
<proteinExistence type="inferred from homology"/>
<keyword evidence="4" id="KW-0378">Hydrolase</keyword>
<dbReference type="InterPro" id="IPR031703">
    <property type="entry name" value="Lipin_mid"/>
</dbReference>
<dbReference type="GO" id="GO:0005634">
    <property type="term" value="C:nucleus"/>
    <property type="evidence" value="ECO:0007669"/>
    <property type="project" value="TreeGrafter"/>
</dbReference>
<comment type="cofactor">
    <cofactor evidence="1">
        <name>Mg(2+)</name>
        <dbReference type="ChEBI" id="CHEBI:18420"/>
    </cofactor>
</comment>
<sequence length="893" mass="95508">MSDAPDAAAAALVPVSAPSPPPPANAAAAPGLMAKVSRLLMTVTDFYKDINPATLSGAIDIVCVEHQDGSLTASPFHVRFGKLQLLRPHEKIVEIKVNDQAVDLHMKVGEAGEAFFVIETDSPVPELATSPIAHPTAHPAGDVEPLDLGVSAAASIAANDDESADVDTPQPATLTSNAGSDDGHTAPHEPADPTIDAPVPDEAPSVDDEDAAGDADAKAEDGAVPANTLVAENGYHSASEYSDHDGDHHDHDDDAPAPEANGNDASDEPVVIDDGLVEEMGSAVVVAVPDAAVDDTAVPADDADHIAIDVAMTATNDQDGPHPFSDTEAEIEARYGSKLKPIAPLSDTELEYYELPSSAAAAAAATAACKWSWGWGKMPGDDRTVPIDLSLCGYRQDLTDGEFLAKRVSYDQFSSHPTLLTSRDLVVKLDGRFLPWSVAAPVLLSQLVFHTPLPDTAVQNLLAQAAPAPPKRSSWRWWSRGARSSAAAPDTAAAPRAIAPPRLAADARSHSDMPVDPVVPAPEPPVRAQSVDEIKVPVPADVHLPASPVPTPADVPAADAGADRHYMKTLRLTSEQLKSLGLQRGANQVTFTVVSSLQGRAECHARIFLWDWTEKIVISDIDGTITKSDALGHLFTMVGRDWTHSGVASLYTGVRRNGYQILYLTSRAIGQAQYTRNYLNKVEQGAFQLPDGPVFLSPDRLVAAFTREVIQRRPEEFKVACLRDIRSLFAPDTQTPFYAGFGNRSTDAFSYRAVGVPVSRIFTINPTGEVRRELLEGYKATYVALGGLVDQIFPPVRAAARDVQAEFNDWSYWRQALPSVTIELPEDEEGAAGEGGDGEVGAPGEEGDEEEMDEGDDEDDEYDEYDAEDEDEADDDDAQLAQQMREMVVHPYL</sequence>
<feature type="domain" description="LNS2/PITP" evidence="6">
    <location>
        <begin position="616"/>
        <end position="773"/>
    </location>
</feature>
<dbReference type="AlphaFoldDB" id="A0A0L0TDR3"/>
<dbReference type="InterPro" id="IPR031315">
    <property type="entry name" value="LNS2/PITP"/>
</dbReference>
<feature type="compositionally biased region" description="Acidic residues" evidence="5">
    <location>
        <begin position="204"/>
        <end position="213"/>
    </location>
</feature>
<evidence type="ECO:0000313" key="7">
    <source>
        <dbReference type="EMBL" id="KNE72988.1"/>
    </source>
</evidence>
<feature type="compositionally biased region" description="Basic and acidic residues" evidence="5">
    <location>
        <begin position="181"/>
        <end position="191"/>
    </location>
</feature>
<reference evidence="7 8" key="1">
    <citation type="submission" date="2009-11" db="EMBL/GenBank/DDBJ databases">
        <title>Annotation of Allomyces macrogynus ATCC 38327.</title>
        <authorList>
            <consortium name="The Broad Institute Genome Sequencing Platform"/>
            <person name="Russ C."/>
            <person name="Cuomo C."/>
            <person name="Burger G."/>
            <person name="Gray M.W."/>
            <person name="Holland P.W.H."/>
            <person name="King N."/>
            <person name="Lang F.B.F."/>
            <person name="Roger A.J."/>
            <person name="Ruiz-Trillo I."/>
            <person name="Young S.K."/>
            <person name="Zeng Q."/>
            <person name="Gargeya S."/>
            <person name="Fitzgerald M."/>
            <person name="Haas B."/>
            <person name="Abouelleil A."/>
            <person name="Alvarado L."/>
            <person name="Arachchi H.M."/>
            <person name="Berlin A."/>
            <person name="Chapman S.B."/>
            <person name="Gearin G."/>
            <person name="Goldberg J."/>
            <person name="Griggs A."/>
            <person name="Gujja S."/>
            <person name="Hansen M."/>
            <person name="Heiman D."/>
            <person name="Howarth C."/>
            <person name="Larimer J."/>
            <person name="Lui A."/>
            <person name="MacDonald P.J.P."/>
            <person name="McCowen C."/>
            <person name="Montmayeur A."/>
            <person name="Murphy C."/>
            <person name="Neiman D."/>
            <person name="Pearson M."/>
            <person name="Priest M."/>
            <person name="Roberts A."/>
            <person name="Saif S."/>
            <person name="Shea T."/>
            <person name="Sisk P."/>
            <person name="Stolte C."/>
            <person name="Sykes S."/>
            <person name="Wortman J."/>
            <person name="Nusbaum C."/>
            <person name="Birren B."/>
        </authorList>
    </citation>
    <scope>NUCLEOTIDE SEQUENCE [LARGE SCALE GENOMIC DNA]</scope>
    <source>
        <strain evidence="7 8">ATCC 38327</strain>
    </source>
</reference>
<feature type="compositionally biased region" description="Basic and acidic residues" evidence="5">
    <location>
        <begin position="241"/>
        <end position="254"/>
    </location>
</feature>
<evidence type="ECO:0000256" key="3">
    <source>
        <dbReference type="ARBA" id="ARBA00012638"/>
    </source>
</evidence>
<organism evidence="7 8">
    <name type="scientific">Allomyces macrogynus (strain ATCC 38327)</name>
    <name type="common">Allomyces javanicus var. macrogynus</name>
    <dbReference type="NCBI Taxonomy" id="578462"/>
    <lineage>
        <taxon>Eukaryota</taxon>
        <taxon>Fungi</taxon>
        <taxon>Fungi incertae sedis</taxon>
        <taxon>Blastocladiomycota</taxon>
        <taxon>Blastocladiomycetes</taxon>
        <taxon>Blastocladiales</taxon>
        <taxon>Blastocladiaceae</taxon>
        <taxon>Allomyces</taxon>
    </lineage>
</organism>
<dbReference type="GO" id="GO:0019432">
    <property type="term" value="P:triglyceride biosynthetic process"/>
    <property type="evidence" value="ECO:0007669"/>
    <property type="project" value="TreeGrafter"/>
</dbReference>
<dbReference type="OrthoDB" id="4567at2759"/>
<evidence type="ECO:0000259" key="6">
    <source>
        <dbReference type="SMART" id="SM00775"/>
    </source>
</evidence>
<dbReference type="GO" id="GO:0008195">
    <property type="term" value="F:phosphatidate phosphatase activity"/>
    <property type="evidence" value="ECO:0007669"/>
    <property type="project" value="UniProtKB-EC"/>
</dbReference>
<dbReference type="EC" id="3.1.3.4" evidence="3"/>
<dbReference type="Pfam" id="PF08235">
    <property type="entry name" value="LNS2"/>
    <property type="match status" value="1"/>
</dbReference>
<protein>
    <recommendedName>
        <fullName evidence="3">phosphatidate phosphatase</fullName>
        <ecNumber evidence="3">3.1.3.4</ecNumber>
    </recommendedName>
</protein>
<keyword evidence="8" id="KW-1185">Reference proteome</keyword>
<dbReference type="InterPro" id="IPR013209">
    <property type="entry name" value="LNS2"/>
</dbReference>
<feature type="compositionally biased region" description="Polar residues" evidence="5">
    <location>
        <begin position="170"/>
        <end position="179"/>
    </location>
</feature>
<dbReference type="eggNOG" id="KOG2116">
    <property type="taxonomic scope" value="Eukaryota"/>
</dbReference>
<feature type="compositionally biased region" description="Gly residues" evidence="5">
    <location>
        <begin position="832"/>
        <end position="841"/>
    </location>
</feature>